<dbReference type="FunFam" id="3.40.50.300:FF:000984">
    <property type="entry name" value="Chromosome partition protein Smc"/>
    <property type="match status" value="1"/>
</dbReference>
<dbReference type="FunFam" id="3.40.50.300:FF:000901">
    <property type="entry name" value="Chromosome partition protein Smc"/>
    <property type="match status" value="1"/>
</dbReference>
<dbReference type="OrthoDB" id="9808768at2"/>
<dbReference type="Gene3D" id="1.20.1060.20">
    <property type="match status" value="1"/>
</dbReference>
<evidence type="ECO:0000256" key="7">
    <source>
        <dbReference type="HAMAP-Rule" id="MF_01894"/>
    </source>
</evidence>
<dbReference type="Gene3D" id="3.30.70.1620">
    <property type="match status" value="1"/>
</dbReference>
<dbReference type="InterPro" id="IPR011890">
    <property type="entry name" value="SMC_prok"/>
</dbReference>
<feature type="domain" description="SMC hinge" evidence="8">
    <location>
        <begin position="521"/>
        <end position="638"/>
    </location>
</feature>
<dbReference type="RefSeq" id="WP_038281872.1">
    <property type="nucleotide sequence ID" value="NZ_JPME01000015.1"/>
</dbReference>
<evidence type="ECO:0000256" key="5">
    <source>
        <dbReference type="ARBA" id="ARBA00023054"/>
    </source>
</evidence>
<gene>
    <name evidence="7" type="primary">smc</name>
    <name evidence="9" type="ORF">IO98_13820</name>
</gene>
<sequence>MYLKSIEIQGFKSFANKIVFEFHNGITGIVGPNGSGKSNVADAVRWVLGEQKVKQLRSSNMQDVIFSGTELRKPQGFAYVAITLDNSDHHLAIDYDQVTVSRRVYRSGESEYMINGSACRLKDIYELFYDTGIGKEGYSIIGQGQIDKILSGKPEERRELFDEAAGIVKFKRRKLIAQKKLDDEKQNLIRVNDILTELEKQVGPLARQSEAAKEYLRLKEDLKKYDVNQFLMETEGIQKQMKEIQEKETIVSHDLDDAKQTSEGIREEYDVLDTYLAELEEAISSARNENNKSNMETGSLEGRINVLKEQINTEQMNAEHIAGRMRAIHAEMQMKMDQAATYEEERSLIADQVKAAVKELKEAEEVLHSEDEAIRLLEQQIEEGKSGIIDILNEKASLTAKQQRYETMLEQVNVRRSEVCQKLLKFKSDESEQDEQLETLQTEADEIETRIAEGQEAQAFCENRVEELTGEVKRLNKNLNDKQQEYHTSYTKLESLRNIAERYEGYGGSIRRVMEVRDRIHGIHGVVADLITVPKKYEIAIETALGGSIQNIVTDSEATAKQLIEYLKKNRYGRATFLPLTSMGNRDSFRQDKALTEPGVLGLANTLVDTDDRYKGLLNHLLGRVVVVDTIDHAIALAKKYQYSFRIVTLEGELLSVGGSMTGGAFKNTSNLLGRKREMEELEEICSKALSDVERLEKELVMNEGLLGESREELEKIRAEKQQLYLKQNTVKINIRRIEDKKEEIKESYGDLERENGQLEVQIREISASQQELLTSVDKLEIQNQDTVGELERLNGRLETARTDREQHSKDLSSVQLKTSGLKQKDDFELENIRRVKEEIHRLEEELSGLSNGTNGSNSIIEEKQKEIEVLKGRIEEKKVYSEELEGIINEKSVQKETSSKEQKELFRKREELTGRISLLDKELFRLQSQKEKLDEWMENHVNYMWNEYELTFSTAKDLKNQEWTSLPEIKRMIQSLKEEIRKLGNVNVNAIEDYKEVSERYEFMKTQHDDLVAAEGTLLKIIDELDTGMRKQFEEKFREIRQEFDKVFKELFGGGRGTLELVEDEDILEAGIQIISQPPGKKLQNMMQLSGGEKALTAIALLFAIQNLKPSPFCLLDEIEAALDDSNVDRFAKYLHKLTKYTQFIVITHRRGTMLSADRLYGITMQEKGVSTLVSVNLIEEDLES</sequence>
<dbReference type="InterPro" id="IPR003395">
    <property type="entry name" value="RecF/RecN/SMC_N"/>
</dbReference>
<feature type="coiled-coil region" evidence="7">
    <location>
        <begin position="269"/>
        <end position="296"/>
    </location>
</feature>
<feature type="coiled-coil region" evidence="7">
    <location>
        <begin position="679"/>
        <end position="881"/>
    </location>
</feature>
<dbReference type="NCBIfam" id="TIGR02168">
    <property type="entry name" value="SMC_prok_B"/>
    <property type="match status" value="1"/>
</dbReference>
<evidence type="ECO:0000256" key="4">
    <source>
        <dbReference type="ARBA" id="ARBA00022840"/>
    </source>
</evidence>
<evidence type="ECO:0000256" key="2">
    <source>
        <dbReference type="ARBA" id="ARBA00022490"/>
    </source>
</evidence>
<keyword evidence="5 7" id="KW-0175">Coiled coil</keyword>
<dbReference type="Gene3D" id="3.40.50.300">
    <property type="entry name" value="P-loop containing nucleotide triphosphate hydrolases"/>
    <property type="match status" value="2"/>
</dbReference>
<feature type="coiled-coil region" evidence="7">
    <location>
        <begin position="350"/>
        <end position="380"/>
    </location>
</feature>
<feature type="binding site" evidence="7">
    <location>
        <begin position="32"/>
        <end position="39"/>
    </location>
    <ligand>
        <name>ATP</name>
        <dbReference type="ChEBI" id="CHEBI:30616"/>
    </ligand>
</feature>
<dbReference type="PIRSF" id="PIRSF005719">
    <property type="entry name" value="SMC"/>
    <property type="match status" value="1"/>
</dbReference>
<dbReference type="InterPro" id="IPR024704">
    <property type="entry name" value="SMC"/>
</dbReference>
<evidence type="ECO:0000256" key="1">
    <source>
        <dbReference type="ARBA" id="ARBA00004496"/>
    </source>
</evidence>
<dbReference type="InterPro" id="IPR027417">
    <property type="entry name" value="P-loop_NTPase"/>
</dbReference>
<comment type="subcellular location">
    <subcellularLocation>
        <location evidence="1 7">Cytoplasm</location>
    </subcellularLocation>
</comment>
<dbReference type="AlphaFoldDB" id="A0A084JLB3"/>
<dbReference type="Proteomes" id="UP000028525">
    <property type="component" value="Unassembled WGS sequence"/>
</dbReference>
<keyword evidence="10" id="KW-1185">Reference proteome</keyword>
<dbReference type="HAMAP" id="MF_01894">
    <property type="entry name" value="Smc_prok"/>
    <property type="match status" value="1"/>
</dbReference>
<dbReference type="STRING" id="29354.IO98_13820"/>
<dbReference type="GO" id="GO:0005694">
    <property type="term" value="C:chromosome"/>
    <property type="evidence" value="ECO:0007669"/>
    <property type="project" value="InterPro"/>
</dbReference>
<dbReference type="SUPFAM" id="SSF52540">
    <property type="entry name" value="P-loop containing nucleoside triphosphate hydrolases"/>
    <property type="match status" value="1"/>
</dbReference>
<evidence type="ECO:0000259" key="8">
    <source>
        <dbReference type="SMART" id="SM00968"/>
    </source>
</evidence>
<feature type="coiled-coil region" evidence="7">
    <location>
        <begin position="430"/>
        <end position="485"/>
    </location>
</feature>
<dbReference type="GO" id="GO:0007059">
    <property type="term" value="P:chromosome segregation"/>
    <property type="evidence" value="ECO:0007669"/>
    <property type="project" value="UniProtKB-UniRule"/>
</dbReference>
<dbReference type="GO" id="GO:0016887">
    <property type="term" value="F:ATP hydrolysis activity"/>
    <property type="evidence" value="ECO:0007669"/>
    <property type="project" value="InterPro"/>
</dbReference>
<keyword evidence="6 7" id="KW-0238">DNA-binding</keyword>
<dbReference type="EMBL" id="JPME01000015">
    <property type="protein sequence ID" value="KEZ89747.1"/>
    <property type="molecule type" value="Genomic_DNA"/>
</dbReference>
<dbReference type="GO" id="GO:0030261">
    <property type="term" value="P:chromosome condensation"/>
    <property type="evidence" value="ECO:0007669"/>
    <property type="project" value="InterPro"/>
</dbReference>
<comment type="function">
    <text evidence="7">Required for chromosome condensation and partitioning.</text>
</comment>
<feature type="coiled-coil region" evidence="7">
    <location>
        <begin position="967"/>
        <end position="994"/>
    </location>
</feature>
<proteinExistence type="inferred from homology"/>
<name>A0A084JLB3_9FIRM</name>
<comment type="caution">
    <text evidence="9">The sequence shown here is derived from an EMBL/GenBank/DDBJ whole genome shotgun (WGS) entry which is preliminary data.</text>
</comment>
<keyword evidence="3 7" id="KW-0547">Nucleotide-binding</keyword>
<organism evidence="9 10">
    <name type="scientific">Lacrimispora celerecrescens</name>
    <dbReference type="NCBI Taxonomy" id="29354"/>
    <lineage>
        <taxon>Bacteria</taxon>
        <taxon>Bacillati</taxon>
        <taxon>Bacillota</taxon>
        <taxon>Clostridia</taxon>
        <taxon>Lachnospirales</taxon>
        <taxon>Lachnospiraceae</taxon>
        <taxon>Lacrimispora</taxon>
    </lineage>
</organism>
<evidence type="ECO:0000256" key="3">
    <source>
        <dbReference type="ARBA" id="ARBA00022741"/>
    </source>
</evidence>
<dbReference type="GO" id="GO:0003677">
    <property type="term" value="F:DNA binding"/>
    <property type="evidence" value="ECO:0007669"/>
    <property type="project" value="UniProtKB-UniRule"/>
</dbReference>
<dbReference type="Pfam" id="PF02463">
    <property type="entry name" value="SMC_N"/>
    <property type="match status" value="1"/>
</dbReference>
<protein>
    <recommendedName>
        <fullName evidence="7">Chromosome partition protein Smc</fullName>
    </recommendedName>
</protein>
<dbReference type="SMART" id="SM00968">
    <property type="entry name" value="SMC_hinge"/>
    <property type="match status" value="1"/>
</dbReference>
<dbReference type="PANTHER" id="PTHR43977">
    <property type="entry name" value="STRUCTURAL MAINTENANCE OF CHROMOSOMES PROTEIN 3"/>
    <property type="match status" value="1"/>
</dbReference>
<accession>A0A084JLB3</accession>
<comment type="subunit">
    <text evidence="7">Homodimer.</text>
</comment>
<dbReference type="CDD" id="cd03278">
    <property type="entry name" value="ABC_SMC_barmotin"/>
    <property type="match status" value="1"/>
</dbReference>
<dbReference type="SUPFAM" id="SSF75553">
    <property type="entry name" value="Smc hinge domain"/>
    <property type="match status" value="1"/>
</dbReference>
<evidence type="ECO:0000313" key="9">
    <source>
        <dbReference type="EMBL" id="KEZ89747.1"/>
    </source>
</evidence>
<dbReference type="GO" id="GO:0005524">
    <property type="term" value="F:ATP binding"/>
    <property type="evidence" value="ECO:0007669"/>
    <property type="project" value="UniProtKB-UniRule"/>
</dbReference>
<evidence type="ECO:0000256" key="6">
    <source>
        <dbReference type="ARBA" id="ARBA00023125"/>
    </source>
</evidence>
<dbReference type="Pfam" id="PF06470">
    <property type="entry name" value="SMC_hinge"/>
    <property type="match status" value="1"/>
</dbReference>
<reference evidence="9 10" key="1">
    <citation type="submission" date="2014-07" db="EMBL/GenBank/DDBJ databases">
        <title>Draft genome of Clostridium celerecrescens 152B isolated from sediments associated with methane hydrate from Krishna Godavari basin.</title>
        <authorList>
            <person name="Honkalas V.S."/>
            <person name="Dabir A.P."/>
            <person name="Arora P."/>
            <person name="Dhakephalkar P.K."/>
        </authorList>
    </citation>
    <scope>NUCLEOTIDE SEQUENCE [LARGE SCALE GENOMIC DNA]</scope>
    <source>
        <strain evidence="9 10">152B</strain>
    </source>
</reference>
<dbReference type="GO" id="GO:0006260">
    <property type="term" value="P:DNA replication"/>
    <property type="evidence" value="ECO:0007669"/>
    <property type="project" value="UniProtKB-UniRule"/>
</dbReference>
<dbReference type="GO" id="GO:0005737">
    <property type="term" value="C:cytoplasm"/>
    <property type="evidence" value="ECO:0007669"/>
    <property type="project" value="UniProtKB-SubCell"/>
</dbReference>
<keyword evidence="4 7" id="KW-0067">ATP-binding</keyword>
<dbReference type="GO" id="GO:0007062">
    <property type="term" value="P:sister chromatid cohesion"/>
    <property type="evidence" value="ECO:0007669"/>
    <property type="project" value="InterPro"/>
</dbReference>
<keyword evidence="2 7" id="KW-0963">Cytoplasm</keyword>
<dbReference type="InterPro" id="IPR010935">
    <property type="entry name" value="SMC_hinge"/>
</dbReference>
<comment type="similarity">
    <text evidence="7">Belongs to the SMC family.</text>
</comment>
<comment type="domain">
    <text evidence="7">Contains large globular domains required for ATP hydrolysis at each terminus and a third globular domain forming a flexible hinge near the middle of the molecule. These domains are separated by coiled-coil structures.</text>
</comment>
<evidence type="ECO:0000313" key="10">
    <source>
        <dbReference type="Proteomes" id="UP000028525"/>
    </source>
</evidence>
<dbReference type="InterPro" id="IPR036277">
    <property type="entry name" value="SMC_hinge_sf"/>
</dbReference>